<dbReference type="GeneID" id="77935686"/>
<sequence length="74" mass="8432">MKVEVIKKKPMPVLQFQDLANGDVFRFLNEDSDTYLWMKVGCSAMRISKTDEIIPVVSSAKVDLYESHLVIQGK</sequence>
<name>A0A385IHY9_9CAUD</name>
<proteinExistence type="predicted"/>
<reference evidence="2" key="1">
    <citation type="submission" date="2018-08" db="EMBL/GenBank/DDBJ databases">
        <authorList>
            <person name="Chaudhary N."/>
            <person name="Taneja N."/>
        </authorList>
    </citation>
    <scope>NUCLEOTIDE SEQUENCE [LARGE SCALE GENOMIC DNA]</scope>
</reference>
<dbReference type="RefSeq" id="YP_010659701.1">
    <property type="nucleotide sequence ID" value="NC_070871.1"/>
</dbReference>
<accession>A0A385IHY9</accession>
<organism evidence="1 2">
    <name type="scientific">Escherichia phage PGN829.1</name>
    <dbReference type="NCBI Taxonomy" id="2315696"/>
    <lineage>
        <taxon>Viruses</taxon>
        <taxon>Duplodnaviria</taxon>
        <taxon>Heunggongvirae</taxon>
        <taxon>Uroviricota</taxon>
        <taxon>Caudoviricetes</taxon>
        <taxon>Schitoviridae</taxon>
        <taxon>Enquatrovirinae</taxon>
        <taxon>Gamaleyavirus</taxon>
        <taxon>Gamaleyavirus Pgn8291</taxon>
    </lineage>
</organism>
<keyword evidence="2" id="KW-1185">Reference proteome</keyword>
<evidence type="ECO:0000313" key="2">
    <source>
        <dbReference type="Proteomes" id="UP000264229"/>
    </source>
</evidence>
<dbReference type="KEGG" id="vg:77935686"/>
<dbReference type="EMBL" id="MH733496">
    <property type="protein sequence ID" value="AXY82562.1"/>
    <property type="molecule type" value="Genomic_DNA"/>
</dbReference>
<evidence type="ECO:0000313" key="1">
    <source>
        <dbReference type="EMBL" id="AXY82562.1"/>
    </source>
</evidence>
<protein>
    <submittedName>
        <fullName evidence="1">Uncharacterized protein</fullName>
    </submittedName>
</protein>
<dbReference type="Proteomes" id="UP000264229">
    <property type="component" value="Segment"/>
</dbReference>